<proteinExistence type="predicted"/>
<evidence type="ECO:0000313" key="1">
    <source>
        <dbReference type="EMBL" id="CAG8856812.1"/>
    </source>
</evidence>
<evidence type="ECO:0000313" key="2">
    <source>
        <dbReference type="Proteomes" id="UP000789901"/>
    </source>
</evidence>
<reference evidence="1 2" key="1">
    <citation type="submission" date="2021-06" db="EMBL/GenBank/DDBJ databases">
        <authorList>
            <person name="Kallberg Y."/>
            <person name="Tangrot J."/>
            <person name="Rosling A."/>
        </authorList>
    </citation>
    <scope>NUCLEOTIDE SEQUENCE [LARGE SCALE GENOMIC DNA]</scope>
    <source>
        <strain evidence="1 2">120-4 pot B 10/14</strain>
    </source>
</reference>
<protein>
    <submittedName>
        <fullName evidence="1">43214_t:CDS:1</fullName>
    </submittedName>
</protein>
<sequence>NNKKIAMSNNSLLEILTVRFNDVIKGVLLSDIKTCFKNFDQANISEAFNATRNKQKE</sequence>
<organism evidence="1 2">
    <name type="scientific">Gigaspora margarita</name>
    <dbReference type="NCBI Taxonomy" id="4874"/>
    <lineage>
        <taxon>Eukaryota</taxon>
        <taxon>Fungi</taxon>
        <taxon>Fungi incertae sedis</taxon>
        <taxon>Mucoromycota</taxon>
        <taxon>Glomeromycotina</taxon>
        <taxon>Glomeromycetes</taxon>
        <taxon>Diversisporales</taxon>
        <taxon>Gigasporaceae</taxon>
        <taxon>Gigaspora</taxon>
    </lineage>
</organism>
<accession>A0ABN7XP58</accession>
<comment type="caution">
    <text evidence="1">The sequence shown here is derived from an EMBL/GenBank/DDBJ whole genome shotgun (WGS) entry which is preliminary data.</text>
</comment>
<feature type="non-terminal residue" evidence="1">
    <location>
        <position position="1"/>
    </location>
</feature>
<feature type="non-terminal residue" evidence="1">
    <location>
        <position position="57"/>
    </location>
</feature>
<name>A0ABN7XP58_GIGMA</name>
<dbReference type="EMBL" id="CAJVQB010164118">
    <property type="protein sequence ID" value="CAG8856812.1"/>
    <property type="molecule type" value="Genomic_DNA"/>
</dbReference>
<dbReference type="Proteomes" id="UP000789901">
    <property type="component" value="Unassembled WGS sequence"/>
</dbReference>
<keyword evidence="2" id="KW-1185">Reference proteome</keyword>
<gene>
    <name evidence="1" type="ORF">GMARGA_LOCUS45633</name>
</gene>